<dbReference type="GO" id="GO:0042273">
    <property type="term" value="P:ribosomal large subunit biogenesis"/>
    <property type="evidence" value="ECO:0007669"/>
    <property type="project" value="InterPro"/>
</dbReference>
<dbReference type="AlphaFoldDB" id="A0A060TD21"/>
<evidence type="ECO:0000256" key="7">
    <source>
        <dbReference type="ARBA" id="ARBA00022816"/>
    </source>
</evidence>
<evidence type="ECO:0000256" key="10">
    <source>
        <dbReference type="SAM" id="MobiDB-lite"/>
    </source>
</evidence>
<evidence type="ECO:0000256" key="8">
    <source>
        <dbReference type="ARBA" id="ARBA00023054"/>
    </source>
</evidence>
<evidence type="ECO:0000256" key="1">
    <source>
        <dbReference type="ARBA" id="ARBA00004604"/>
    </source>
</evidence>
<dbReference type="PANTHER" id="PTHR28028:SF1">
    <property type="entry name" value="60S RIBOSOMAL SUBUNIT ASSEMBLY_EXPORT PROTEIN LOC1"/>
    <property type="match status" value="1"/>
</dbReference>
<feature type="region of interest" description="Disordered" evidence="10">
    <location>
        <begin position="172"/>
        <end position="222"/>
    </location>
</feature>
<dbReference type="GO" id="GO:0005730">
    <property type="term" value="C:nucleolus"/>
    <property type="evidence" value="ECO:0007669"/>
    <property type="project" value="UniProtKB-SubCell"/>
</dbReference>
<evidence type="ECO:0000313" key="11">
    <source>
        <dbReference type="EMBL" id="CDP37101.1"/>
    </source>
</evidence>
<feature type="compositionally biased region" description="Polar residues" evidence="10">
    <location>
        <begin position="62"/>
        <end position="71"/>
    </location>
</feature>
<dbReference type="GO" id="GO:0051028">
    <property type="term" value="P:mRNA transport"/>
    <property type="evidence" value="ECO:0007669"/>
    <property type="project" value="UniProtKB-KW"/>
</dbReference>
<dbReference type="GO" id="GO:0008298">
    <property type="term" value="P:intracellular mRNA localization"/>
    <property type="evidence" value="ECO:0007669"/>
    <property type="project" value="TreeGrafter"/>
</dbReference>
<dbReference type="GO" id="GO:0030687">
    <property type="term" value="C:preribosome, large subunit precursor"/>
    <property type="evidence" value="ECO:0007669"/>
    <property type="project" value="TreeGrafter"/>
</dbReference>
<evidence type="ECO:0000256" key="2">
    <source>
        <dbReference type="ARBA" id="ARBA00008132"/>
    </source>
</evidence>
<evidence type="ECO:0000256" key="3">
    <source>
        <dbReference type="ARBA" id="ARBA00019670"/>
    </source>
</evidence>
<gene>
    <name evidence="11" type="ORF">GNLVRS02_ARAD1D03718g</name>
</gene>
<reference evidence="11" key="1">
    <citation type="submission" date="2014-02" db="EMBL/GenBank/DDBJ databases">
        <authorList>
            <person name="Genoscope - CEA"/>
        </authorList>
    </citation>
    <scope>NUCLEOTIDE SEQUENCE</scope>
    <source>
        <strain evidence="11">LS3</strain>
    </source>
</reference>
<evidence type="ECO:0000256" key="9">
    <source>
        <dbReference type="ARBA" id="ARBA00023242"/>
    </source>
</evidence>
<organism evidence="11">
    <name type="scientific">Blastobotrys adeninivorans</name>
    <name type="common">Yeast</name>
    <name type="synonym">Arxula adeninivorans</name>
    <dbReference type="NCBI Taxonomy" id="409370"/>
    <lineage>
        <taxon>Eukaryota</taxon>
        <taxon>Fungi</taxon>
        <taxon>Dikarya</taxon>
        <taxon>Ascomycota</taxon>
        <taxon>Saccharomycotina</taxon>
        <taxon>Dipodascomycetes</taxon>
        <taxon>Dipodascales</taxon>
        <taxon>Trichomonascaceae</taxon>
        <taxon>Blastobotrys</taxon>
    </lineage>
</organism>
<dbReference type="EMBL" id="HG937694">
    <property type="protein sequence ID" value="CDP37101.1"/>
    <property type="molecule type" value="Genomic_DNA"/>
</dbReference>
<feature type="compositionally biased region" description="Basic and acidic residues" evidence="10">
    <location>
        <begin position="172"/>
        <end position="189"/>
    </location>
</feature>
<feature type="compositionally biased region" description="Basic and acidic residues" evidence="10">
    <location>
        <begin position="48"/>
        <end position="58"/>
    </location>
</feature>
<dbReference type="PANTHER" id="PTHR28028">
    <property type="entry name" value="60S RIBOSOMAL SUBUNIT ASSEMBLY/EXPORT PROTEIN LOC1"/>
    <property type="match status" value="1"/>
</dbReference>
<name>A0A060TD21_BLAAD</name>
<comment type="similarity">
    <text evidence="2">Belongs to the LOC1 family.</text>
</comment>
<evidence type="ECO:0000256" key="4">
    <source>
        <dbReference type="ARBA" id="ARBA00020853"/>
    </source>
</evidence>
<protein>
    <recommendedName>
        <fullName evidence="3">60S ribosomal subunit assembly/export protein LOC1</fullName>
    </recommendedName>
    <alternativeName>
        <fullName evidence="4">60S ribosomal subunit assembly/export protein loc1</fullName>
    </alternativeName>
</protein>
<sequence>MLSAVQPSRLRRALSDLNIFFFEVFSYRLSQYFIMTKKTRKVNPQKTVEPEVFRDSKARNQLGFSNKNYENSSDKPKSKKNRVSKAPINNKKKKPTQRVYSEKELGIPKLNRAIDPEGIKKAARGKKGKVFAESTDTMMKILHDVSAQVDSRNASKLEKARQLEAIREAKRQEIEKKEKEKEQELDKKKKELKKAKAKNKTTSSSDGGSKATEKPKKKVAFA</sequence>
<keyword evidence="8" id="KW-0175">Coiled coil</keyword>
<dbReference type="GO" id="GO:0003729">
    <property type="term" value="F:mRNA binding"/>
    <property type="evidence" value="ECO:0007669"/>
    <property type="project" value="InterPro"/>
</dbReference>
<comment type="subcellular location">
    <subcellularLocation>
        <location evidence="1">Nucleus</location>
        <location evidence="1">Nucleolus</location>
    </subcellularLocation>
</comment>
<feature type="region of interest" description="Disordered" evidence="10">
    <location>
        <begin position="44"/>
        <end position="102"/>
    </location>
</feature>
<evidence type="ECO:0000256" key="5">
    <source>
        <dbReference type="ARBA" id="ARBA00022448"/>
    </source>
</evidence>
<evidence type="ECO:0000256" key="6">
    <source>
        <dbReference type="ARBA" id="ARBA00022517"/>
    </source>
</evidence>
<keyword evidence="7" id="KW-0509">mRNA transport</keyword>
<proteinExistence type="inferred from homology"/>
<reference evidence="11" key="2">
    <citation type="submission" date="2014-06" db="EMBL/GenBank/DDBJ databases">
        <title>The complete genome of Blastobotrys (Arxula) adeninivorans LS3 - a yeast of biotechnological interest.</title>
        <authorList>
            <person name="Kunze G."/>
            <person name="Gaillardin C."/>
            <person name="Czernicka M."/>
            <person name="Durrens P."/>
            <person name="Martin T."/>
            <person name="Boer E."/>
            <person name="Gabaldon T."/>
            <person name="Cruz J."/>
            <person name="Talla E."/>
            <person name="Marck C."/>
            <person name="Goffeau A."/>
            <person name="Barbe V."/>
            <person name="Baret P."/>
            <person name="Baronian K."/>
            <person name="Beier S."/>
            <person name="Bleykasten C."/>
            <person name="Bode R."/>
            <person name="Casaregola S."/>
            <person name="Despons L."/>
            <person name="Fairhead C."/>
            <person name="Giersberg M."/>
            <person name="Gierski P."/>
            <person name="Hahnel U."/>
            <person name="Hartmann A."/>
            <person name="Jankowska D."/>
            <person name="Jubin C."/>
            <person name="Jung P."/>
            <person name="Lafontaine I."/>
            <person name="Leh-Louis V."/>
            <person name="Lemaire M."/>
            <person name="Marcet-Houben M."/>
            <person name="Mascher M."/>
            <person name="Morel G."/>
            <person name="Richard G.-F."/>
            <person name="Riechen J."/>
            <person name="Sacerdot C."/>
            <person name="Sarkar A."/>
            <person name="Savel G."/>
            <person name="Schacherer J."/>
            <person name="Sherman D."/>
            <person name="Straub M.-L."/>
            <person name="Stein N."/>
            <person name="Thierry A."/>
            <person name="Trautwein-Schult A."/>
            <person name="Westhof E."/>
            <person name="Worch S."/>
            <person name="Dujon B."/>
            <person name="Souciet J.-L."/>
            <person name="Wincker P."/>
            <person name="Scholz U."/>
            <person name="Neuveglise N."/>
        </authorList>
    </citation>
    <scope>NUCLEOTIDE SEQUENCE</scope>
    <source>
        <strain evidence="11">LS3</strain>
    </source>
</reference>
<dbReference type="PhylomeDB" id="A0A060TD21"/>
<dbReference type="InterPro" id="IPR037650">
    <property type="entry name" value="Loc1"/>
</dbReference>
<feature type="compositionally biased region" description="Basic residues" evidence="10">
    <location>
        <begin position="190"/>
        <end position="199"/>
    </location>
</feature>
<accession>A0A060TD21</accession>
<keyword evidence="6" id="KW-0690">Ribosome biogenesis</keyword>
<keyword evidence="5" id="KW-0813">Transport</keyword>
<keyword evidence="9" id="KW-0539">Nucleus</keyword>